<feature type="repeat" description="ANK" evidence="2">
    <location>
        <begin position="1656"/>
        <end position="1688"/>
    </location>
</feature>
<dbReference type="Gene3D" id="2.60.40.150">
    <property type="entry name" value="C2 domain"/>
    <property type="match status" value="1"/>
</dbReference>
<keyword evidence="1" id="KW-1015">Disulfide bond</keyword>
<feature type="region of interest" description="Disordered" evidence="3">
    <location>
        <begin position="1122"/>
        <end position="1148"/>
    </location>
</feature>
<feature type="compositionally biased region" description="Polar residues" evidence="3">
    <location>
        <begin position="1139"/>
        <end position="1148"/>
    </location>
</feature>
<evidence type="ECO:0000259" key="9">
    <source>
        <dbReference type="PROSITE" id="PS51444"/>
    </source>
</evidence>
<dbReference type="SUPFAM" id="SSF47862">
    <property type="entry name" value="Saposin"/>
    <property type="match status" value="8"/>
</dbReference>
<dbReference type="Gene3D" id="2.30.29.30">
    <property type="entry name" value="Pleckstrin-homology domain (PH domain)/Phosphotyrosine-binding domain (PTB)"/>
    <property type="match status" value="1"/>
</dbReference>
<dbReference type="InterPro" id="IPR001202">
    <property type="entry name" value="WW_dom"/>
</dbReference>
<dbReference type="Pfam" id="PF00168">
    <property type="entry name" value="C2"/>
    <property type="match status" value="1"/>
</dbReference>
<dbReference type="PROSITE" id="PS50297">
    <property type="entry name" value="ANK_REP_REGION"/>
    <property type="match status" value="3"/>
</dbReference>
<feature type="domain" description="PH" evidence="5">
    <location>
        <begin position="1323"/>
        <end position="1445"/>
    </location>
</feature>
<feature type="domain" description="Saposin B-type" evidence="7">
    <location>
        <begin position="328"/>
        <end position="408"/>
    </location>
</feature>
<dbReference type="PROSITE" id="PS50004">
    <property type="entry name" value="C2"/>
    <property type="match status" value="1"/>
</dbReference>
<feature type="domain" description="Saposin B-type" evidence="7">
    <location>
        <begin position="424"/>
        <end position="506"/>
    </location>
</feature>
<dbReference type="SUPFAM" id="SSF50729">
    <property type="entry name" value="PH domain-like"/>
    <property type="match status" value="1"/>
</dbReference>
<dbReference type="CDD" id="cd00030">
    <property type="entry name" value="C2"/>
    <property type="match status" value="1"/>
</dbReference>
<dbReference type="SMART" id="SM00233">
    <property type="entry name" value="PH"/>
    <property type="match status" value="1"/>
</dbReference>
<dbReference type="PANTHER" id="PTHR11480">
    <property type="entry name" value="SAPOSIN-RELATED"/>
    <property type="match status" value="1"/>
</dbReference>
<dbReference type="InterPro" id="IPR008139">
    <property type="entry name" value="SaposinB_dom"/>
</dbReference>
<dbReference type="SMART" id="SM00741">
    <property type="entry name" value="SapB"/>
    <property type="match status" value="9"/>
</dbReference>
<feature type="domain" description="C2" evidence="6">
    <location>
        <begin position="1142"/>
        <end position="1260"/>
    </location>
</feature>
<dbReference type="SUPFAM" id="SSF49562">
    <property type="entry name" value="C2 domain (Calcium/lipid-binding domain, CaLB)"/>
    <property type="match status" value="1"/>
</dbReference>
<dbReference type="Proteomes" id="UP000243217">
    <property type="component" value="Unassembled WGS sequence"/>
</dbReference>
<evidence type="ECO:0000313" key="11">
    <source>
        <dbReference type="Proteomes" id="UP000243217"/>
    </source>
</evidence>
<feature type="domain" description="Saposin B-type" evidence="7">
    <location>
        <begin position="757"/>
        <end position="839"/>
    </location>
</feature>
<feature type="repeat" description="ANK" evidence="2">
    <location>
        <begin position="1621"/>
        <end position="1653"/>
    </location>
</feature>
<feature type="domain" description="Saposin B-type" evidence="7">
    <location>
        <begin position="975"/>
        <end position="1083"/>
    </location>
</feature>
<dbReference type="InterPro" id="IPR001849">
    <property type="entry name" value="PH_domain"/>
</dbReference>
<dbReference type="SUPFAM" id="SSF48403">
    <property type="entry name" value="Ankyrin repeat"/>
    <property type="match status" value="1"/>
</dbReference>
<gene>
    <name evidence="10" type="ORF">THRCLA_08171</name>
</gene>
<dbReference type="Gene3D" id="1.25.40.20">
    <property type="entry name" value="Ankyrin repeat-containing domain"/>
    <property type="match status" value="1"/>
</dbReference>
<feature type="signal peptide" evidence="4">
    <location>
        <begin position="1"/>
        <end position="24"/>
    </location>
</feature>
<dbReference type="Gene3D" id="2.20.70.10">
    <property type="match status" value="1"/>
</dbReference>
<comment type="caution">
    <text evidence="10">The sequence shown here is derived from an EMBL/GenBank/DDBJ whole genome shotgun (WGS) entry which is preliminary data.</text>
</comment>
<accession>A0A1V9Z943</accession>
<dbReference type="SMART" id="SM00248">
    <property type="entry name" value="ANK"/>
    <property type="match status" value="5"/>
</dbReference>
<dbReference type="Pfam" id="PF12796">
    <property type="entry name" value="Ank_2"/>
    <property type="match status" value="2"/>
</dbReference>
<dbReference type="Gene3D" id="1.10.225.10">
    <property type="entry name" value="Saposin-like"/>
    <property type="match status" value="8"/>
</dbReference>
<evidence type="ECO:0000259" key="5">
    <source>
        <dbReference type="PROSITE" id="PS50003"/>
    </source>
</evidence>
<dbReference type="PROSITE" id="PS50088">
    <property type="entry name" value="ANK_REPEAT"/>
    <property type="match status" value="3"/>
</dbReference>
<dbReference type="EMBL" id="JNBS01002185">
    <property type="protein sequence ID" value="OQR94427.1"/>
    <property type="molecule type" value="Genomic_DNA"/>
</dbReference>
<dbReference type="OrthoDB" id="1668162at2759"/>
<dbReference type="InterPro" id="IPR036020">
    <property type="entry name" value="WW_dom_sf"/>
</dbReference>
<evidence type="ECO:0000256" key="3">
    <source>
        <dbReference type="SAM" id="MobiDB-lite"/>
    </source>
</evidence>
<dbReference type="PROSITE" id="PS01159">
    <property type="entry name" value="WW_DOMAIN_1"/>
    <property type="match status" value="1"/>
</dbReference>
<evidence type="ECO:0000256" key="1">
    <source>
        <dbReference type="ARBA" id="ARBA00023157"/>
    </source>
</evidence>
<feature type="compositionally biased region" description="Low complexity" evidence="3">
    <location>
        <begin position="1925"/>
        <end position="1938"/>
    </location>
</feature>
<dbReference type="Pfam" id="PF02181">
    <property type="entry name" value="FH2"/>
    <property type="match status" value="1"/>
</dbReference>
<dbReference type="Gene3D" id="1.20.58.2220">
    <property type="entry name" value="Formin, FH2 domain"/>
    <property type="match status" value="1"/>
</dbReference>
<feature type="domain" description="WW" evidence="8">
    <location>
        <begin position="1834"/>
        <end position="1867"/>
    </location>
</feature>
<feature type="domain" description="FH2" evidence="9">
    <location>
        <begin position="1925"/>
        <end position="2264"/>
    </location>
</feature>
<feature type="region of interest" description="Disordered" evidence="3">
    <location>
        <begin position="1960"/>
        <end position="1986"/>
    </location>
</feature>
<feature type="domain" description="Saposin B-type" evidence="7">
    <location>
        <begin position="145"/>
        <end position="224"/>
    </location>
</feature>
<dbReference type="InterPro" id="IPR051428">
    <property type="entry name" value="Sphingo_Act-Surfact_Prot"/>
</dbReference>
<feature type="domain" description="Saposin B-type" evidence="7">
    <location>
        <begin position="873"/>
        <end position="955"/>
    </location>
</feature>
<dbReference type="SMART" id="SM00239">
    <property type="entry name" value="C2"/>
    <property type="match status" value="1"/>
</dbReference>
<dbReference type="PROSITE" id="PS50003">
    <property type="entry name" value="PH_DOMAIN"/>
    <property type="match status" value="1"/>
</dbReference>
<keyword evidence="11" id="KW-1185">Reference proteome</keyword>
<evidence type="ECO:0000259" key="7">
    <source>
        <dbReference type="PROSITE" id="PS50015"/>
    </source>
</evidence>
<keyword evidence="2" id="KW-0040">ANK repeat</keyword>
<protein>
    <recommendedName>
        <fullName evidence="12">Secreted protein</fullName>
    </recommendedName>
</protein>
<feature type="chain" id="PRO_5012054240" description="Secreted protein" evidence="4">
    <location>
        <begin position="25"/>
        <end position="2264"/>
    </location>
</feature>
<dbReference type="SMART" id="SM00456">
    <property type="entry name" value="WW"/>
    <property type="match status" value="1"/>
</dbReference>
<feature type="region of interest" description="Disordered" evidence="3">
    <location>
        <begin position="1920"/>
        <end position="1939"/>
    </location>
</feature>
<dbReference type="InterPro" id="IPR000008">
    <property type="entry name" value="C2_dom"/>
</dbReference>
<feature type="domain" description="Saposin B-type" evidence="7">
    <location>
        <begin position="650"/>
        <end position="732"/>
    </location>
</feature>
<evidence type="ECO:0000256" key="4">
    <source>
        <dbReference type="SAM" id="SignalP"/>
    </source>
</evidence>
<feature type="compositionally biased region" description="Basic residues" evidence="3">
    <location>
        <begin position="1977"/>
        <end position="1986"/>
    </location>
</feature>
<dbReference type="InterPro" id="IPR011993">
    <property type="entry name" value="PH-like_dom_sf"/>
</dbReference>
<dbReference type="PROSITE" id="PS50020">
    <property type="entry name" value="WW_DOMAIN_2"/>
    <property type="match status" value="1"/>
</dbReference>
<dbReference type="PROSITE" id="PS51444">
    <property type="entry name" value="FH2"/>
    <property type="match status" value="1"/>
</dbReference>
<feature type="repeat" description="ANK" evidence="2">
    <location>
        <begin position="1588"/>
        <end position="1620"/>
    </location>
</feature>
<sequence length="2264" mass="249134">MKLRALSVAAISSSLGLFGVNAEAQRMDKDWFNKMLDSTMISAENFLAGEDEDPCMTAVKSILKENEPKEQEESVLASLLESLSIAPCRGEFGMFTEAQVEECLAIQSSPEVQEMIDEGITQPFLVCGWRQFWTQSKSNELSNNHIDSCELCQRTTEMIEDTLKKEKLEVQLIQKGLEILCQYLPESTKCKVLEKRFDDIVDWIKEGFSPKNICLKIKLCPASKPHYPKPLDVQQVEQLPVVKAEKDNNVCSICRDNGRIMQQFAGTPHGLELYKTGIQSVCRLAPEATSCRFMTQNFDALADKFNSGLSVDAACAQVNACGGTKDPTLLSCAFCKYSAGIVASALQQGGPDVLPVVKKGLDIMCGALPAQTQCDVLDTNFDKLAELLQAGKSPEYTCEKIQMCAPTQQPNRFAMVPYSLSSPDMLECLLCEYTAQVITRVAQYSQDFVPLVKQGMEILCSQVPEPDFQTECNAVVKVFDDLASLIEGGSTASAACQKVHLCDGGLLPKAIPPSKALQSLEAKVTTILTAKTKSGANDEIGCLFCQYTGEMIQQVGLYSKDMVPLVKQGLELLCDRIQIPEFQKECKAVTDKFDQIAKLIDGGSTPQDACKKVKLCDAGEKIIPDTQSEAEMEAKILNIIEADSVNDVPGDIECVFCEYTAEEIRRIGGYSEVMVPLFKEGLEVMCSQVKVAQFRVQCLEAVNKFDKLAHLVQKGVSPKKACRQVELCNSKNLITSEMASLEEKVKAVVAGEPIVTDELSCVFCQYTAQVIAQVSVYSKDMVPLVKQGMEALCGQIQIPEFQNKCNAVVNNFDKLAALIEGGTGANEACRQVKLCDNRDSNDNSDDSDDIEIVSLQLAKLETKVLALEATPNDIVGCLLCEYTGEVIVQVASFSQDLVPLVKEGLDLVCSRVQSESLQQECKSVLGKFDQIAELIEKGATASQACSKVVLCAIKPPSPLEQHVANLIAHPESVTSAEGCTFCKYAVASIETVMQLDKKDLPVLREAIATMCTFLPPEAECDKVNENFEEIVAMLENGSGVQASCEKIGVCTKRAIVKTVEMEQAPDDVFDEIDLVPKSCLSDKPRGFFERLSAASSKYSLSAGAAVSTAPEVVIASAIDTPTDQDSSIGPQVIIHDSPTKSTQKSSNLTPLDIPSTPSLFLYITVIGATNLLKVHKFGVQAPYLELKISSEDSMFRTAEYKKGGSEAHWNQSFTRHLSSLDDTMQIAAKASTTVIGEAFVSFRSLNLSSAPLNHVISLSRDKLTESAGSIELQMRLVDAAPSPCPVAPLPMPSPMDKPVEPKVSLTNVKYNDVSSDTPSAWDAPVRKGTLMYKIPYHAKASGMPKRKWVAVDDIPKRGLCIMWTDPEKTEKQWSHTIPMRDIVEVKTGIKTQAFRRQHAASSKTNTFFHEDSCFSLISASRSLDLAATSKDEAQLWVTCLRKMLQQESASSSMATKSMTDFKVAATTPRDPAPRVKNDHTTWLKQLFAAAKQNKLSEIANYLMEGCPVDLLEPETGDTILFLACRHGNVPLLELCLKWGAKNDPHPTFGDTALQIAVKASQPECVRQLLSIAAKSDMDTEIVNHVDHANQAPLHVAAAQGDLICLQYLLHHGADICVVQNNGFTPLHCAVLAGHEASVRYILDVGGDAIINTGDSQGNTPLHCAISIENEALVKLLLESAADVTVENTEGLTPFRMARKNNLRAIQALLATYEPEPVPVKEPPAEIMYPQTARVQVRDALAKQRSVSPCKSLSARSNSTYEGDYDGYTSSGSASTSPSSSHNYSFDPHIHHLQYNIRSYSDTHIPTASHSYYTSSHHQHYEDNRYNYPQTNWSQPPQTEWDTKYTTDGHVYYVNNYTGVSQWECPPALQTPMYPQAYEYTPPPPIYDSRSQYIRAQLATARQPSVPTLQLPTALNDRYTPTLVNSTTSPATSPKTSFSQRRKMEGLSVITALPPLNVGESIPTATSSADTDDIFQRSRSKSPKGKSKTVKLLDVKRSNNVIMTLSDFEIHAQYEKVVQAIIDMDESVFNLEKLRCLKTLFPTDEEKKSLLNYTGDTGDFGKAEKFMMACLKVDNIHNHADCFLFKLKFMKSITNLRSRVDLIMTISRSILGNTGLTSLIQQILEDKRSNVTWEETQYKTRFDAISSELSPAQVDSIKVLKDLPDLSLLVRSELQEALDLLVNGLRQCQTLLSQSKQPTSKSLMALSAIGQFESFIKESVGQLNDVSEDFSQVKKWETKLVTEFGVVLEEFNPQEIFRAVTKLIG</sequence>
<dbReference type="SUPFAM" id="SSF101447">
    <property type="entry name" value="Formin homology 2 domain (FH2 domain)"/>
    <property type="match status" value="1"/>
</dbReference>
<keyword evidence="4" id="KW-0732">Signal</keyword>
<dbReference type="SUPFAM" id="SSF51045">
    <property type="entry name" value="WW domain"/>
    <property type="match status" value="1"/>
</dbReference>
<dbReference type="InterPro" id="IPR002110">
    <property type="entry name" value="Ankyrin_rpt"/>
</dbReference>
<dbReference type="CDD" id="cd00201">
    <property type="entry name" value="WW"/>
    <property type="match status" value="1"/>
</dbReference>
<name>A0A1V9Z943_9STRA</name>
<evidence type="ECO:0008006" key="12">
    <source>
        <dbReference type="Google" id="ProtNLM"/>
    </source>
</evidence>
<dbReference type="InterPro" id="IPR011001">
    <property type="entry name" value="Saposin-like"/>
</dbReference>
<dbReference type="PROSITE" id="PS50015">
    <property type="entry name" value="SAP_B"/>
    <property type="match status" value="8"/>
</dbReference>
<reference evidence="10 11" key="1">
    <citation type="journal article" date="2014" name="Genome Biol. Evol.">
        <title>The secreted proteins of Achlya hypogyna and Thraustotheca clavata identify the ancestral oomycete secretome and reveal gene acquisitions by horizontal gene transfer.</title>
        <authorList>
            <person name="Misner I."/>
            <person name="Blouin N."/>
            <person name="Leonard G."/>
            <person name="Richards T.A."/>
            <person name="Lane C.E."/>
        </authorList>
    </citation>
    <scope>NUCLEOTIDE SEQUENCE [LARGE SCALE GENOMIC DNA]</scope>
    <source>
        <strain evidence="10 11">ATCC 34112</strain>
    </source>
</reference>
<proteinExistence type="predicted"/>
<evidence type="ECO:0000259" key="8">
    <source>
        <dbReference type="PROSITE" id="PS50020"/>
    </source>
</evidence>
<feature type="domain" description="Saposin B-type" evidence="7">
    <location>
        <begin position="538"/>
        <end position="620"/>
    </location>
</feature>
<dbReference type="InterPro" id="IPR042201">
    <property type="entry name" value="FH2_Formin_sf"/>
</dbReference>
<evidence type="ECO:0000259" key="6">
    <source>
        <dbReference type="PROSITE" id="PS50004"/>
    </source>
</evidence>
<dbReference type="InterPro" id="IPR036770">
    <property type="entry name" value="Ankyrin_rpt-contain_sf"/>
</dbReference>
<dbReference type="InterPro" id="IPR035892">
    <property type="entry name" value="C2_domain_sf"/>
</dbReference>
<dbReference type="SMART" id="SM00498">
    <property type="entry name" value="FH2"/>
    <property type="match status" value="1"/>
</dbReference>
<dbReference type="STRING" id="74557.A0A1V9Z943"/>
<evidence type="ECO:0000313" key="10">
    <source>
        <dbReference type="EMBL" id="OQR94427.1"/>
    </source>
</evidence>
<evidence type="ECO:0000256" key="2">
    <source>
        <dbReference type="PROSITE-ProRule" id="PRU00023"/>
    </source>
</evidence>
<organism evidence="10 11">
    <name type="scientific">Thraustotheca clavata</name>
    <dbReference type="NCBI Taxonomy" id="74557"/>
    <lineage>
        <taxon>Eukaryota</taxon>
        <taxon>Sar</taxon>
        <taxon>Stramenopiles</taxon>
        <taxon>Oomycota</taxon>
        <taxon>Saprolegniomycetes</taxon>
        <taxon>Saprolegniales</taxon>
        <taxon>Achlyaceae</taxon>
        <taxon>Thraustotheca</taxon>
    </lineage>
</organism>
<dbReference type="InterPro" id="IPR015425">
    <property type="entry name" value="FH2_Formin"/>
</dbReference>